<feature type="region of interest" description="Disordered" evidence="1">
    <location>
        <begin position="45"/>
        <end position="80"/>
    </location>
</feature>
<dbReference type="Proteomes" id="UP000292447">
    <property type="component" value="Chromosome I"/>
</dbReference>
<keyword evidence="2" id="KW-0812">Transmembrane</keyword>
<dbReference type="PANTHER" id="PTHR28136:SF1">
    <property type="entry name" value="NUCLEUS EXPORT PROTEIN BRL1"/>
    <property type="match status" value="1"/>
</dbReference>
<dbReference type="InterPro" id="IPR040202">
    <property type="entry name" value="Brl1/Brr6"/>
</dbReference>
<dbReference type="InterPro" id="IPR018767">
    <property type="entry name" value="Brl1/Brr6_dom"/>
</dbReference>
<feature type="domain" description="Brl1/Brr6" evidence="3">
    <location>
        <begin position="301"/>
        <end position="434"/>
    </location>
</feature>
<protein>
    <submittedName>
        <fullName evidence="4">Di-sulfide bridge nucleocytoplasmic transport domain-containing protein</fullName>
    </submittedName>
</protein>
<reference evidence="5" key="1">
    <citation type="submission" date="2019-03" db="EMBL/GenBank/DDBJ databases">
        <title>Snf2 controls pulcherriminic acid biosynthesis and connects pigmentation and antifungal activity of the yeast Metschnikowia pulcherrima.</title>
        <authorList>
            <person name="Gore-Lloyd D."/>
            <person name="Sumann I."/>
            <person name="Brachmann A.O."/>
            <person name="Schneeberger K."/>
            <person name="Ortiz-Merino R.A."/>
            <person name="Moreno-Beltran M."/>
            <person name="Schlaefli M."/>
            <person name="Kirner P."/>
            <person name="Santos Kron A."/>
            <person name="Wolfe K.H."/>
            <person name="Piel J."/>
            <person name="Ahrens C.H."/>
            <person name="Henk D."/>
            <person name="Freimoser F.M."/>
        </authorList>
    </citation>
    <scope>NUCLEOTIDE SEQUENCE [LARGE SCALE GENOMIC DNA]</scope>
    <source>
        <strain evidence="5">APC 1.2</strain>
    </source>
</reference>
<dbReference type="AlphaFoldDB" id="A0A4P6XHB5"/>
<keyword evidence="2" id="KW-1133">Transmembrane helix</keyword>
<dbReference type="GO" id="GO:0055088">
    <property type="term" value="P:lipid homeostasis"/>
    <property type="evidence" value="ECO:0007669"/>
    <property type="project" value="InterPro"/>
</dbReference>
<dbReference type="GO" id="GO:0006998">
    <property type="term" value="P:nuclear envelope organization"/>
    <property type="evidence" value="ECO:0007669"/>
    <property type="project" value="InterPro"/>
</dbReference>
<evidence type="ECO:0000256" key="1">
    <source>
        <dbReference type="SAM" id="MobiDB-lite"/>
    </source>
</evidence>
<sequence>MSLFEELDAELGSLSLGGLSEAPQMLCYEDDQMEIDSESMESFDLSTGATLNPKGLRDDVIPGQRGSVHEEDNEGEHNDSLFLHNLSPTVLGAKYAMKPMKLLMPPPTATRDVDDMHTLSLPNILHSSPDYDYEFDTSLLTGVEKAKDSSVITQRTFGGFGPMGQGHGLPHRAAPFVSVTELEDPVYENTMGMFRSLQRNLDPVQIHHHHYYPPTTDLATLKKENRLSNYQQPPDQNGMSHSSYDQSKAGMGMIKRDQDNSVHNSQKAHQMHLTSMGAYSEVLPSPWDSRAMPAERTPYVLSSYLQLLINVVLSGYFLHIVIAMVQAIRQDVAHKLKQEANNLLVEIALCERSYNENHCSPETIVPALEKMCAYWEKCMNQDPYQVGNRSLISAHTIGVILNSLIEPLSFKVLTVGAAATFVIFACNFAFGYIRAKTYYGWASAHARRV</sequence>
<evidence type="ECO:0000313" key="4">
    <source>
        <dbReference type="EMBL" id="QBM86560.1"/>
    </source>
</evidence>
<dbReference type="EMBL" id="CP034456">
    <property type="protein sequence ID" value="QBM86560.1"/>
    <property type="molecule type" value="Genomic_DNA"/>
</dbReference>
<keyword evidence="5" id="KW-1185">Reference proteome</keyword>
<accession>A0A4P6XHB5</accession>
<dbReference type="GO" id="GO:0031965">
    <property type="term" value="C:nuclear membrane"/>
    <property type="evidence" value="ECO:0007669"/>
    <property type="project" value="InterPro"/>
</dbReference>
<feature type="compositionally biased region" description="Basic and acidic residues" evidence="1">
    <location>
        <begin position="67"/>
        <end position="79"/>
    </location>
</feature>
<dbReference type="Pfam" id="PF10104">
    <property type="entry name" value="Brr6_like_C_C"/>
    <property type="match status" value="1"/>
</dbReference>
<evidence type="ECO:0000313" key="5">
    <source>
        <dbReference type="Proteomes" id="UP000292447"/>
    </source>
</evidence>
<name>A0A4P6XHB5_9ASCO</name>
<proteinExistence type="predicted"/>
<dbReference type="SMART" id="SM01042">
    <property type="entry name" value="Brr6_like_C_C"/>
    <property type="match status" value="1"/>
</dbReference>
<evidence type="ECO:0000259" key="3">
    <source>
        <dbReference type="SMART" id="SM01042"/>
    </source>
</evidence>
<feature type="transmembrane region" description="Helical" evidence="2">
    <location>
        <begin position="412"/>
        <end position="433"/>
    </location>
</feature>
<keyword evidence="2" id="KW-0472">Membrane</keyword>
<evidence type="ECO:0000256" key="2">
    <source>
        <dbReference type="SAM" id="Phobius"/>
    </source>
</evidence>
<organism evidence="4 5">
    <name type="scientific">Metschnikowia aff. pulcherrima</name>
    <dbReference type="NCBI Taxonomy" id="2163413"/>
    <lineage>
        <taxon>Eukaryota</taxon>
        <taxon>Fungi</taxon>
        <taxon>Dikarya</taxon>
        <taxon>Ascomycota</taxon>
        <taxon>Saccharomycotina</taxon>
        <taxon>Pichiomycetes</taxon>
        <taxon>Metschnikowiaceae</taxon>
        <taxon>Metschnikowia</taxon>
    </lineage>
</organism>
<dbReference type="PANTHER" id="PTHR28136">
    <property type="entry name" value="NUCLEUS EXPORT PROTEIN BRR6"/>
    <property type="match status" value="1"/>
</dbReference>
<gene>
    <name evidence="4" type="primary">MPUL0A12050</name>
    <name evidence="4" type="ORF">METSCH_A12050</name>
</gene>